<evidence type="ECO:0000313" key="3">
    <source>
        <dbReference type="WBParaSite" id="Pan_g18849.t1"/>
    </source>
</evidence>
<name>A0A7E4VB07_PANRE</name>
<dbReference type="PANTHER" id="PTHR21588:SF18">
    <property type="entry name" value="MICOS COMPLEX SUBUNIT MIC19"/>
    <property type="match status" value="1"/>
</dbReference>
<reference evidence="2" key="1">
    <citation type="journal article" date="2013" name="Genetics">
        <title>The draft genome and transcriptome of Panagrellus redivivus are shaped by the harsh demands of a free-living lifestyle.</title>
        <authorList>
            <person name="Srinivasan J."/>
            <person name="Dillman A.R."/>
            <person name="Macchietto M.G."/>
            <person name="Heikkinen L."/>
            <person name="Lakso M."/>
            <person name="Fracchia K.M."/>
            <person name="Antoshechkin I."/>
            <person name="Mortazavi A."/>
            <person name="Wong G."/>
            <person name="Sternberg P.W."/>
        </authorList>
    </citation>
    <scope>NUCLEOTIDE SEQUENCE [LARGE SCALE GENOMIC DNA]</scope>
    <source>
        <strain evidence="2">MT8872</strain>
    </source>
</reference>
<reference evidence="3" key="2">
    <citation type="submission" date="2020-10" db="UniProtKB">
        <authorList>
            <consortium name="WormBaseParasite"/>
        </authorList>
    </citation>
    <scope>IDENTIFICATION</scope>
</reference>
<keyword evidence="1" id="KW-0175">Coiled coil</keyword>
<protein>
    <submittedName>
        <fullName evidence="3">MICOS complex subunit MIC19</fullName>
    </submittedName>
</protein>
<dbReference type="GO" id="GO:0007007">
    <property type="term" value="P:inner mitochondrial membrane organization"/>
    <property type="evidence" value="ECO:0007669"/>
    <property type="project" value="TreeGrafter"/>
</dbReference>
<dbReference type="Proteomes" id="UP000492821">
    <property type="component" value="Unassembled WGS sequence"/>
</dbReference>
<proteinExistence type="predicted"/>
<organism evidence="2 3">
    <name type="scientific">Panagrellus redivivus</name>
    <name type="common">Microworm</name>
    <dbReference type="NCBI Taxonomy" id="6233"/>
    <lineage>
        <taxon>Eukaryota</taxon>
        <taxon>Metazoa</taxon>
        <taxon>Ecdysozoa</taxon>
        <taxon>Nematoda</taxon>
        <taxon>Chromadorea</taxon>
        <taxon>Rhabditida</taxon>
        <taxon>Tylenchina</taxon>
        <taxon>Panagrolaimomorpha</taxon>
        <taxon>Panagrolaimoidea</taxon>
        <taxon>Panagrolaimidae</taxon>
        <taxon>Panagrellus</taxon>
    </lineage>
</organism>
<dbReference type="GO" id="GO:0061617">
    <property type="term" value="C:MICOS complex"/>
    <property type="evidence" value="ECO:0007669"/>
    <property type="project" value="TreeGrafter"/>
</dbReference>
<keyword evidence="2" id="KW-1185">Reference proteome</keyword>
<evidence type="ECO:0000313" key="2">
    <source>
        <dbReference type="Proteomes" id="UP000492821"/>
    </source>
</evidence>
<dbReference type="AlphaFoldDB" id="A0A7E4VB07"/>
<evidence type="ECO:0000256" key="1">
    <source>
        <dbReference type="SAM" id="Coils"/>
    </source>
</evidence>
<feature type="coiled-coil region" evidence="1">
    <location>
        <begin position="48"/>
        <end position="112"/>
    </location>
</feature>
<sequence length="167" mass="18610">MGAGESKPSDNKPKVVKIDRTEIPEAYKAVGVSDNVVKRVGGADHGQVTALKSQLDQEREENAKLREQMQNLSALQRRNVTGALPPPPGETLEDIEEKKRVFEETVQRVEKQFFNYQRENVCEANEKELVACLAKNKGKALNCQALKAPYDSCIVKFRNEVLAAKAN</sequence>
<accession>A0A7E4VB07</accession>
<dbReference type="WBParaSite" id="Pan_g18849.t1">
    <property type="protein sequence ID" value="Pan_g18849.t1"/>
    <property type="gene ID" value="Pan_g18849"/>
</dbReference>
<dbReference type="InterPro" id="IPR052632">
    <property type="entry name" value="MICOS_subunit_Mic19"/>
</dbReference>
<dbReference type="PANTHER" id="PTHR21588">
    <property type="entry name" value="COILED-COIL-HELIX-COILED-COIL-HELIX DOMAIN CONTAINING 6"/>
    <property type="match status" value="1"/>
</dbReference>